<evidence type="ECO:0000259" key="8">
    <source>
        <dbReference type="PROSITE" id="PS50928"/>
    </source>
</evidence>
<keyword evidence="10" id="KW-1185">Reference proteome</keyword>
<keyword evidence="2 7" id="KW-0813">Transport</keyword>
<protein>
    <submittedName>
        <fullName evidence="9">ABC transporter permease</fullName>
    </submittedName>
</protein>
<feature type="transmembrane region" description="Helical" evidence="7">
    <location>
        <begin position="103"/>
        <end position="125"/>
    </location>
</feature>
<reference evidence="9 10" key="1">
    <citation type="submission" date="2020-06" db="EMBL/GenBank/DDBJ databases">
        <title>Genome sequence of 2 isolates from Red Sea Mangroves.</title>
        <authorList>
            <person name="Sefrji F."/>
            <person name="Michoud G."/>
            <person name="Merlino G."/>
            <person name="Daffonchio D."/>
        </authorList>
    </citation>
    <scope>NUCLEOTIDE SEQUENCE [LARGE SCALE GENOMIC DNA]</scope>
    <source>
        <strain evidence="9 10">R1DC25</strain>
    </source>
</reference>
<dbReference type="InterPro" id="IPR025966">
    <property type="entry name" value="OppC_N"/>
</dbReference>
<keyword evidence="6 7" id="KW-0472">Membrane</keyword>
<accession>A0A7S8HCQ9</accession>
<dbReference type="KEGG" id="kmn:HW532_14035"/>
<evidence type="ECO:0000256" key="5">
    <source>
        <dbReference type="ARBA" id="ARBA00022989"/>
    </source>
</evidence>
<keyword evidence="3" id="KW-1003">Cell membrane</keyword>
<keyword evidence="4 7" id="KW-0812">Transmembrane</keyword>
<dbReference type="PANTHER" id="PTHR43386">
    <property type="entry name" value="OLIGOPEPTIDE TRANSPORT SYSTEM PERMEASE PROTEIN APPC"/>
    <property type="match status" value="1"/>
</dbReference>
<proteinExistence type="inferred from homology"/>
<dbReference type="CDD" id="cd06261">
    <property type="entry name" value="TM_PBP2"/>
    <property type="match status" value="1"/>
</dbReference>
<dbReference type="InterPro" id="IPR035906">
    <property type="entry name" value="MetI-like_sf"/>
</dbReference>
<dbReference type="PROSITE" id="PS50928">
    <property type="entry name" value="ABC_TM1"/>
    <property type="match status" value="1"/>
</dbReference>
<comment type="subcellular location">
    <subcellularLocation>
        <location evidence="1 7">Cell membrane</location>
        <topology evidence="1 7">Multi-pass membrane protein</topology>
    </subcellularLocation>
</comment>
<sequence length="313" mass="33718">MTDSDRTERPAGLLARLDESDLWWSFRHSPTVIVAALTTLVMFAAAIFAPWIAPHDPFDLSQVNLLDALLPPMWEEGGMAAFPLGTDDQGRDMLSTIIYGARISLFVGFASVALAMVIGVAVGLVSGYVGGWVDTVLMRIADVQLSFPAILIALLIDGVARGLLPRGSHDALAFYVLVIAIGLSFWVQYARTVRGSVLVERRKEYVLAAQVTGLPSLTILVRHILPNVTGPVLVIATIQLALAIITEATLSFLGVGIPPTSPSLGTLIRIGNDFLFSGEWWITIFPGAALVILVLAVNILGDWLRDALNPKLR</sequence>
<evidence type="ECO:0000256" key="4">
    <source>
        <dbReference type="ARBA" id="ARBA00022692"/>
    </source>
</evidence>
<evidence type="ECO:0000313" key="10">
    <source>
        <dbReference type="Proteomes" id="UP000593594"/>
    </source>
</evidence>
<dbReference type="EMBL" id="CP058214">
    <property type="protein sequence ID" value="QPC43709.1"/>
    <property type="molecule type" value="Genomic_DNA"/>
</dbReference>
<organism evidence="9 10">
    <name type="scientific">Kaustia mangrovi</name>
    <dbReference type="NCBI Taxonomy" id="2593653"/>
    <lineage>
        <taxon>Bacteria</taxon>
        <taxon>Pseudomonadati</taxon>
        <taxon>Pseudomonadota</taxon>
        <taxon>Alphaproteobacteria</taxon>
        <taxon>Hyphomicrobiales</taxon>
        <taxon>Parvibaculaceae</taxon>
        <taxon>Kaustia</taxon>
    </lineage>
</organism>
<dbReference type="InterPro" id="IPR000515">
    <property type="entry name" value="MetI-like"/>
</dbReference>
<evidence type="ECO:0000256" key="6">
    <source>
        <dbReference type="ARBA" id="ARBA00023136"/>
    </source>
</evidence>
<dbReference type="Pfam" id="PF12911">
    <property type="entry name" value="OppC_N"/>
    <property type="match status" value="1"/>
</dbReference>
<feature type="transmembrane region" description="Helical" evidence="7">
    <location>
        <begin position="145"/>
        <end position="164"/>
    </location>
</feature>
<evidence type="ECO:0000256" key="1">
    <source>
        <dbReference type="ARBA" id="ARBA00004651"/>
    </source>
</evidence>
<dbReference type="RefSeq" id="WP_213161071.1">
    <property type="nucleotide sequence ID" value="NZ_CP058214.1"/>
</dbReference>
<keyword evidence="5 7" id="KW-1133">Transmembrane helix</keyword>
<comment type="similarity">
    <text evidence="7">Belongs to the binding-protein-dependent transport system permease family.</text>
</comment>
<dbReference type="AlphaFoldDB" id="A0A7S8HCQ9"/>
<dbReference type="InterPro" id="IPR050366">
    <property type="entry name" value="BP-dependent_transpt_permease"/>
</dbReference>
<evidence type="ECO:0000313" key="9">
    <source>
        <dbReference type="EMBL" id="QPC43709.1"/>
    </source>
</evidence>
<evidence type="ECO:0000256" key="3">
    <source>
        <dbReference type="ARBA" id="ARBA00022475"/>
    </source>
</evidence>
<feature type="transmembrane region" description="Helical" evidence="7">
    <location>
        <begin position="205"/>
        <end position="225"/>
    </location>
</feature>
<dbReference type="Pfam" id="PF00528">
    <property type="entry name" value="BPD_transp_1"/>
    <property type="match status" value="1"/>
</dbReference>
<dbReference type="Gene3D" id="1.10.3720.10">
    <property type="entry name" value="MetI-like"/>
    <property type="match status" value="1"/>
</dbReference>
<feature type="transmembrane region" description="Helical" evidence="7">
    <location>
        <begin position="171"/>
        <end position="190"/>
    </location>
</feature>
<feature type="domain" description="ABC transmembrane type-1" evidence="8">
    <location>
        <begin position="101"/>
        <end position="301"/>
    </location>
</feature>
<dbReference type="GO" id="GO:0055085">
    <property type="term" value="P:transmembrane transport"/>
    <property type="evidence" value="ECO:0007669"/>
    <property type="project" value="InterPro"/>
</dbReference>
<feature type="transmembrane region" description="Helical" evidence="7">
    <location>
        <begin position="280"/>
        <end position="304"/>
    </location>
</feature>
<dbReference type="SUPFAM" id="SSF161098">
    <property type="entry name" value="MetI-like"/>
    <property type="match status" value="1"/>
</dbReference>
<dbReference type="PANTHER" id="PTHR43386:SF26">
    <property type="entry name" value="ABC TRANSPORTER PERMEASE PROTEIN"/>
    <property type="match status" value="1"/>
</dbReference>
<evidence type="ECO:0000256" key="2">
    <source>
        <dbReference type="ARBA" id="ARBA00022448"/>
    </source>
</evidence>
<name>A0A7S8HCQ9_9HYPH</name>
<evidence type="ECO:0000256" key="7">
    <source>
        <dbReference type="RuleBase" id="RU363032"/>
    </source>
</evidence>
<feature type="transmembrane region" description="Helical" evidence="7">
    <location>
        <begin position="32"/>
        <end position="53"/>
    </location>
</feature>
<dbReference type="Proteomes" id="UP000593594">
    <property type="component" value="Chromosome"/>
</dbReference>
<dbReference type="GO" id="GO:0005886">
    <property type="term" value="C:plasma membrane"/>
    <property type="evidence" value="ECO:0007669"/>
    <property type="project" value="UniProtKB-SubCell"/>
</dbReference>
<feature type="transmembrane region" description="Helical" evidence="7">
    <location>
        <begin position="232"/>
        <end position="257"/>
    </location>
</feature>
<gene>
    <name evidence="9" type="ORF">HW532_14035</name>
</gene>